<dbReference type="GO" id="GO:0008170">
    <property type="term" value="F:N-methyltransferase activity"/>
    <property type="evidence" value="ECO:0007669"/>
    <property type="project" value="InterPro"/>
</dbReference>
<dbReference type="Pfam" id="PF01555">
    <property type="entry name" value="N6_N4_Mtase"/>
    <property type="match status" value="2"/>
</dbReference>
<feature type="domain" description="DNA methylase N-4/N-6" evidence="4">
    <location>
        <begin position="12"/>
        <end position="95"/>
    </location>
</feature>
<evidence type="ECO:0000256" key="1">
    <source>
        <dbReference type="ARBA" id="ARBA00022603"/>
    </source>
</evidence>
<dbReference type="PRINTS" id="PR00508">
    <property type="entry name" value="S21N4MTFRASE"/>
</dbReference>
<dbReference type="InterPro" id="IPR001091">
    <property type="entry name" value="RM_Methyltransferase"/>
</dbReference>
<dbReference type="Gene3D" id="3.40.50.150">
    <property type="entry name" value="Vaccinia Virus protein VP39"/>
    <property type="match status" value="2"/>
</dbReference>
<dbReference type="SUPFAM" id="SSF53335">
    <property type="entry name" value="S-adenosyl-L-methionine-dependent methyltransferases"/>
    <property type="match status" value="2"/>
</dbReference>
<gene>
    <name evidence="5" type="ORF">COY67_00610</name>
</gene>
<evidence type="ECO:0000313" key="5">
    <source>
        <dbReference type="EMBL" id="PIY95343.1"/>
    </source>
</evidence>
<dbReference type="GO" id="GO:0003677">
    <property type="term" value="F:DNA binding"/>
    <property type="evidence" value="ECO:0007669"/>
    <property type="project" value="InterPro"/>
</dbReference>
<dbReference type="InterPro" id="IPR029063">
    <property type="entry name" value="SAM-dependent_MTases_sf"/>
</dbReference>
<feature type="domain" description="DNA methylase N-4/N-6" evidence="4">
    <location>
        <begin position="134"/>
        <end position="259"/>
    </location>
</feature>
<evidence type="ECO:0000256" key="3">
    <source>
        <dbReference type="RuleBase" id="RU362026"/>
    </source>
</evidence>
<accession>A0A2M7RF03</accession>
<comment type="caution">
    <text evidence="5">The sequence shown here is derived from an EMBL/GenBank/DDBJ whole genome shotgun (WGS) entry which is preliminary data.</text>
</comment>
<sequence>MPRFNDIDLENWKESDIWTDSLWIINERDKSGKHSNFYHGNFVPQIPHQLILRFSKEDDLIFDPFLGSGTTAYECETLKRNFIGVEIQNELVEKVQNNLDKTDKNSKVFCGDSTKKETFEEINLFLKDKKQNKVQLAILHPPYADILKFSTLENDLSNKKSLKEFLESFSLVLQNTKGIMKKDGYLAIVIGDKYSSGQWIPLGFYCMNEAQKLGMILKSVVVKNMEGNRAKMNKEGIWRYRALTSDYYIFKHEYIFIFKVN</sequence>
<organism evidence="5 6">
    <name type="scientific">Candidatus Komeilibacteria bacterium CG_4_10_14_0_8_um_filter_37_78</name>
    <dbReference type="NCBI Taxonomy" id="1974471"/>
    <lineage>
        <taxon>Bacteria</taxon>
        <taxon>Candidatus Komeiliibacteriota</taxon>
    </lineage>
</organism>
<keyword evidence="1 5" id="KW-0489">Methyltransferase</keyword>
<dbReference type="Proteomes" id="UP000228689">
    <property type="component" value="Unassembled WGS sequence"/>
</dbReference>
<dbReference type="GO" id="GO:0032259">
    <property type="term" value="P:methylation"/>
    <property type="evidence" value="ECO:0007669"/>
    <property type="project" value="UniProtKB-KW"/>
</dbReference>
<evidence type="ECO:0000313" key="6">
    <source>
        <dbReference type="Proteomes" id="UP000228689"/>
    </source>
</evidence>
<dbReference type="AlphaFoldDB" id="A0A2M7RF03"/>
<dbReference type="InterPro" id="IPR002941">
    <property type="entry name" value="DNA_methylase_N4/N6"/>
</dbReference>
<reference evidence="6" key="1">
    <citation type="submission" date="2017-09" db="EMBL/GenBank/DDBJ databases">
        <title>Depth-based differentiation of microbial function through sediment-hosted aquifers and enrichment of novel symbionts in the deep terrestrial subsurface.</title>
        <authorList>
            <person name="Probst A.J."/>
            <person name="Ladd B."/>
            <person name="Jarett J.K."/>
            <person name="Geller-Mcgrath D.E."/>
            <person name="Sieber C.M.K."/>
            <person name="Emerson J.B."/>
            <person name="Anantharaman K."/>
            <person name="Thomas B.C."/>
            <person name="Malmstrom R."/>
            <person name="Stieglmeier M."/>
            <person name="Klingl A."/>
            <person name="Woyke T."/>
            <person name="Ryan C.M."/>
            <person name="Banfield J.F."/>
        </authorList>
    </citation>
    <scope>NUCLEOTIDE SEQUENCE [LARGE SCALE GENOMIC DNA]</scope>
</reference>
<comment type="similarity">
    <text evidence="3">Belongs to the N(4)/N(6)-methyltransferase family.</text>
</comment>
<evidence type="ECO:0000259" key="4">
    <source>
        <dbReference type="Pfam" id="PF01555"/>
    </source>
</evidence>
<proteinExistence type="inferred from homology"/>
<dbReference type="EC" id="2.1.1.-" evidence="3"/>
<dbReference type="EMBL" id="PFMC01000013">
    <property type="protein sequence ID" value="PIY95343.1"/>
    <property type="molecule type" value="Genomic_DNA"/>
</dbReference>
<protein>
    <recommendedName>
        <fullName evidence="3">Methyltransferase</fullName>
        <ecNumber evidence="3">2.1.1.-</ecNumber>
    </recommendedName>
</protein>
<keyword evidence="2" id="KW-0808">Transferase</keyword>
<name>A0A2M7RF03_9BACT</name>
<evidence type="ECO:0000256" key="2">
    <source>
        <dbReference type="ARBA" id="ARBA00022679"/>
    </source>
</evidence>